<dbReference type="SMART" id="SM00382">
    <property type="entry name" value="AAA"/>
    <property type="match status" value="1"/>
</dbReference>
<dbReference type="GO" id="GO:0005524">
    <property type="term" value="F:ATP binding"/>
    <property type="evidence" value="ECO:0007669"/>
    <property type="project" value="UniProtKB-KW"/>
</dbReference>
<dbReference type="InterPro" id="IPR003439">
    <property type="entry name" value="ABC_transporter-like_ATP-bd"/>
</dbReference>
<dbReference type="PROSITE" id="PS00211">
    <property type="entry name" value="ABC_TRANSPORTER_1"/>
    <property type="match status" value="1"/>
</dbReference>
<evidence type="ECO:0000313" key="6">
    <source>
        <dbReference type="EMBL" id="MPM63130.1"/>
    </source>
</evidence>
<dbReference type="PANTHER" id="PTHR42798">
    <property type="entry name" value="LIPOPROTEIN-RELEASING SYSTEM ATP-BINDING PROTEIN LOLD"/>
    <property type="match status" value="1"/>
</dbReference>
<accession>A0A645BCE2</accession>
<dbReference type="PANTHER" id="PTHR42798:SF6">
    <property type="entry name" value="CELL DIVISION ATP-BINDING PROTEIN FTSE"/>
    <property type="match status" value="1"/>
</dbReference>
<keyword evidence="4 6" id="KW-0067">ATP-binding</keyword>
<dbReference type="Pfam" id="PF00005">
    <property type="entry name" value="ABC_tran"/>
    <property type="match status" value="1"/>
</dbReference>
<comment type="similarity">
    <text evidence="1">Belongs to the ABC transporter superfamily.</text>
</comment>
<dbReference type="InterPro" id="IPR003593">
    <property type="entry name" value="AAA+_ATPase"/>
</dbReference>
<feature type="domain" description="ABC transporter" evidence="5">
    <location>
        <begin position="6"/>
        <end position="224"/>
    </location>
</feature>
<keyword evidence="3" id="KW-0547">Nucleotide-binding</keyword>
<dbReference type="InterPro" id="IPR017871">
    <property type="entry name" value="ABC_transporter-like_CS"/>
</dbReference>
<evidence type="ECO:0000256" key="2">
    <source>
        <dbReference type="ARBA" id="ARBA00022448"/>
    </source>
</evidence>
<name>A0A645BCE2_9ZZZZ</name>
<dbReference type="SUPFAM" id="SSF52540">
    <property type="entry name" value="P-loop containing nucleoside triphosphate hydrolases"/>
    <property type="match status" value="1"/>
</dbReference>
<comment type="caution">
    <text evidence="6">The sequence shown here is derived from an EMBL/GenBank/DDBJ whole genome shotgun (WGS) entry which is preliminary data.</text>
</comment>
<dbReference type="InterPro" id="IPR017911">
    <property type="entry name" value="MacB-like_ATP-bd"/>
</dbReference>
<dbReference type="PROSITE" id="PS50893">
    <property type="entry name" value="ABC_TRANSPORTER_2"/>
    <property type="match status" value="1"/>
</dbReference>
<evidence type="ECO:0000259" key="5">
    <source>
        <dbReference type="PROSITE" id="PS50893"/>
    </source>
</evidence>
<evidence type="ECO:0000256" key="1">
    <source>
        <dbReference type="ARBA" id="ARBA00005417"/>
    </source>
</evidence>
<dbReference type="AlphaFoldDB" id="A0A645BCE2"/>
<dbReference type="EMBL" id="VSSQ01019236">
    <property type="protein sequence ID" value="MPM63130.1"/>
    <property type="molecule type" value="Genomic_DNA"/>
</dbReference>
<reference evidence="6" key="1">
    <citation type="submission" date="2019-08" db="EMBL/GenBank/DDBJ databases">
        <authorList>
            <person name="Kucharzyk K."/>
            <person name="Murdoch R.W."/>
            <person name="Higgins S."/>
            <person name="Loffler F."/>
        </authorList>
    </citation>
    <scope>NUCLEOTIDE SEQUENCE</scope>
</reference>
<keyword evidence="2" id="KW-0813">Transport</keyword>
<protein>
    <submittedName>
        <fullName evidence="6">Putative ABC transporter ATP-binding protein</fullName>
    </submittedName>
</protein>
<dbReference type="CDD" id="cd03255">
    <property type="entry name" value="ABC_MJ0796_LolCDE_FtsE"/>
    <property type="match status" value="1"/>
</dbReference>
<dbReference type="GO" id="GO:0016887">
    <property type="term" value="F:ATP hydrolysis activity"/>
    <property type="evidence" value="ECO:0007669"/>
    <property type="project" value="InterPro"/>
</dbReference>
<evidence type="ECO:0000256" key="4">
    <source>
        <dbReference type="ARBA" id="ARBA00022840"/>
    </source>
</evidence>
<dbReference type="InterPro" id="IPR027417">
    <property type="entry name" value="P-loop_NTPase"/>
</dbReference>
<organism evidence="6">
    <name type="scientific">bioreactor metagenome</name>
    <dbReference type="NCBI Taxonomy" id="1076179"/>
    <lineage>
        <taxon>unclassified sequences</taxon>
        <taxon>metagenomes</taxon>
        <taxon>ecological metagenomes</taxon>
    </lineage>
</organism>
<evidence type="ECO:0000256" key="3">
    <source>
        <dbReference type="ARBA" id="ARBA00022741"/>
    </source>
</evidence>
<gene>
    <name evidence="6" type="ORF">SDC9_110010</name>
</gene>
<proteinExistence type="inferred from homology"/>
<dbReference type="Gene3D" id="3.40.50.300">
    <property type="entry name" value="P-loop containing nucleotide triphosphate hydrolases"/>
    <property type="match status" value="1"/>
</dbReference>
<sequence>MDERVLRLENISYRYEDAPRNDYVLKNLNYEFGSGKIYAIKGRSGSGKTTLLSLLSGLERCNEGNIYFEDENLSKMDLDLYRSSHIGIIFQSYNLLPHLTASENITLSMDISKVKVDNKKERAIELLKNVGLNESHANRMILKLSGGEQQRVAIARSLSYDSKIILADEPTGNLDSDTENEILKIFKKLAKEEKKCVIIVTHSQNVCENADVIYQLDLSKKESI</sequence>